<keyword evidence="2" id="KW-1185">Reference proteome</keyword>
<protein>
    <submittedName>
        <fullName evidence="1">Uncharacterized protein</fullName>
    </submittedName>
</protein>
<name>A0A859FHX5_9BACI</name>
<organism evidence="1 2">
    <name type="scientific">Paenalkalicoccus suaedae</name>
    <dbReference type="NCBI Taxonomy" id="2592382"/>
    <lineage>
        <taxon>Bacteria</taxon>
        <taxon>Bacillati</taxon>
        <taxon>Bacillota</taxon>
        <taxon>Bacilli</taxon>
        <taxon>Bacillales</taxon>
        <taxon>Bacillaceae</taxon>
        <taxon>Paenalkalicoccus</taxon>
    </lineage>
</organism>
<accession>A0A859FHX5</accession>
<evidence type="ECO:0000313" key="2">
    <source>
        <dbReference type="Proteomes" id="UP000318138"/>
    </source>
</evidence>
<dbReference type="AlphaFoldDB" id="A0A859FHX5"/>
<dbReference type="KEGG" id="psua:FLK61_38070"/>
<gene>
    <name evidence="1" type="ORF">FLK61_38070</name>
</gene>
<reference evidence="2" key="1">
    <citation type="submission" date="2019-07" db="EMBL/GenBank/DDBJ databases">
        <title>Bacillus alkalisoli sp. nov. isolated from saline soil.</title>
        <authorList>
            <person name="Sun J.-Q."/>
            <person name="Xu L."/>
        </authorList>
    </citation>
    <scope>NUCLEOTIDE SEQUENCE [LARGE SCALE GENOMIC DNA]</scope>
    <source>
        <strain evidence="2">M4U3P1</strain>
    </source>
</reference>
<dbReference type="RefSeq" id="WP_176010416.1">
    <property type="nucleotide sequence ID" value="NZ_CP041372.2"/>
</dbReference>
<proteinExistence type="predicted"/>
<evidence type="ECO:0000313" key="1">
    <source>
        <dbReference type="EMBL" id="QKS72438.1"/>
    </source>
</evidence>
<dbReference type="EMBL" id="CP041372">
    <property type="protein sequence ID" value="QKS72438.1"/>
    <property type="molecule type" value="Genomic_DNA"/>
</dbReference>
<sequence length="66" mass="7778">MRLTKGHYVKLEEAAVEIMHRLSDILNINSVYVARNDKQHVTIQHAYNRDVKVIEVGQDFLYEDSY</sequence>
<dbReference type="Proteomes" id="UP000318138">
    <property type="component" value="Chromosome"/>
</dbReference>